<dbReference type="PANTHER" id="PTHR42756">
    <property type="entry name" value="TRANSCRIPTIONAL REGULATOR, MARR"/>
    <property type="match status" value="1"/>
</dbReference>
<dbReference type="GO" id="GO:0003677">
    <property type="term" value="F:DNA binding"/>
    <property type="evidence" value="ECO:0007669"/>
    <property type="project" value="UniProtKB-KW"/>
</dbReference>
<dbReference type="PROSITE" id="PS50995">
    <property type="entry name" value="HTH_MARR_2"/>
    <property type="match status" value="1"/>
</dbReference>
<keyword evidence="1" id="KW-0805">Transcription regulation</keyword>
<dbReference type="SMART" id="SM00347">
    <property type="entry name" value="HTH_MARR"/>
    <property type="match status" value="1"/>
</dbReference>
<proteinExistence type="predicted"/>
<evidence type="ECO:0000256" key="2">
    <source>
        <dbReference type="ARBA" id="ARBA00023125"/>
    </source>
</evidence>
<dbReference type="InterPro" id="IPR023187">
    <property type="entry name" value="Tscrpt_reg_MarR-type_CS"/>
</dbReference>
<dbReference type="Pfam" id="PF12802">
    <property type="entry name" value="MarR_2"/>
    <property type="match status" value="1"/>
</dbReference>
<protein>
    <submittedName>
        <fullName evidence="5">MarR family transcriptional regulator</fullName>
    </submittedName>
</protein>
<name>A0A5D0NUU1_9ACTN</name>
<dbReference type="RefSeq" id="WP_067893775.1">
    <property type="nucleotide sequence ID" value="NZ_VSFG01000001.1"/>
</dbReference>
<sequence>MGDAVDAAMDAWRRERPDVDVWPVGVIGRIQRLARLLEAEIQGFFRRHGLDNSEADVLTTLRRSGDPYELTPGQLVKASMVTSGAITKRIDRMVAKDLVERVPDAVDRRTVRIRLTAHGRRTIDDLFALHVANEARLLQALDRDQADGLADALRTLLQSLGDTSLT</sequence>
<evidence type="ECO:0000313" key="5">
    <source>
        <dbReference type="EMBL" id="TYB48167.1"/>
    </source>
</evidence>
<gene>
    <name evidence="5" type="ORF">FXF69_02805</name>
</gene>
<dbReference type="GO" id="GO:0003700">
    <property type="term" value="F:DNA-binding transcription factor activity"/>
    <property type="evidence" value="ECO:0007669"/>
    <property type="project" value="InterPro"/>
</dbReference>
<evidence type="ECO:0000256" key="1">
    <source>
        <dbReference type="ARBA" id="ARBA00023015"/>
    </source>
</evidence>
<keyword evidence="2" id="KW-0238">DNA-binding</keyword>
<keyword evidence="6" id="KW-1185">Reference proteome</keyword>
<organism evidence="5 6">
    <name type="scientific">Actinomadura chibensis</name>
    <dbReference type="NCBI Taxonomy" id="392828"/>
    <lineage>
        <taxon>Bacteria</taxon>
        <taxon>Bacillati</taxon>
        <taxon>Actinomycetota</taxon>
        <taxon>Actinomycetes</taxon>
        <taxon>Streptosporangiales</taxon>
        <taxon>Thermomonosporaceae</taxon>
        <taxon>Actinomadura</taxon>
    </lineage>
</organism>
<dbReference type="InterPro" id="IPR036388">
    <property type="entry name" value="WH-like_DNA-bd_sf"/>
</dbReference>
<dbReference type="InterPro" id="IPR036390">
    <property type="entry name" value="WH_DNA-bd_sf"/>
</dbReference>
<reference evidence="5 6" key="1">
    <citation type="submission" date="2019-08" db="EMBL/GenBank/DDBJ databases">
        <title>Actinomadura sp. nov. CYP1-5 isolated from mountain soil.</title>
        <authorList>
            <person name="Songsumanus A."/>
            <person name="Kuncharoen N."/>
            <person name="Kudo T."/>
            <person name="Yuki M."/>
            <person name="Igarashi Y."/>
            <person name="Tanasupawat S."/>
        </authorList>
    </citation>
    <scope>NUCLEOTIDE SEQUENCE [LARGE SCALE GENOMIC DNA]</scope>
    <source>
        <strain evidence="5 6">JCM 14158</strain>
    </source>
</reference>
<evidence type="ECO:0000313" key="6">
    <source>
        <dbReference type="Proteomes" id="UP000323380"/>
    </source>
</evidence>
<dbReference type="Gene3D" id="1.10.10.10">
    <property type="entry name" value="Winged helix-like DNA-binding domain superfamily/Winged helix DNA-binding domain"/>
    <property type="match status" value="1"/>
</dbReference>
<dbReference type="PANTHER" id="PTHR42756:SF1">
    <property type="entry name" value="TRANSCRIPTIONAL REPRESSOR OF EMRAB OPERON"/>
    <property type="match status" value="1"/>
</dbReference>
<evidence type="ECO:0000259" key="4">
    <source>
        <dbReference type="PROSITE" id="PS50995"/>
    </source>
</evidence>
<accession>A0A5D0NUU1</accession>
<evidence type="ECO:0000256" key="3">
    <source>
        <dbReference type="ARBA" id="ARBA00023163"/>
    </source>
</evidence>
<dbReference type="EMBL" id="VSFG01000001">
    <property type="protein sequence ID" value="TYB48167.1"/>
    <property type="molecule type" value="Genomic_DNA"/>
</dbReference>
<dbReference type="SUPFAM" id="SSF46785">
    <property type="entry name" value="Winged helix' DNA-binding domain"/>
    <property type="match status" value="1"/>
</dbReference>
<dbReference type="AlphaFoldDB" id="A0A5D0NUU1"/>
<dbReference type="PROSITE" id="PS01117">
    <property type="entry name" value="HTH_MARR_1"/>
    <property type="match status" value="1"/>
</dbReference>
<dbReference type="STRING" id="1220554.GCA_001552135_04244"/>
<comment type="caution">
    <text evidence="5">The sequence shown here is derived from an EMBL/GenBank/DDBJ whole genome shotgun (WGS) entry which is preliminary data.</text>
</comment>
<dbReference type="PRINTS" id="PR00598">
    <property type="entry name" value="HTHMARR"/>
</dbReference>
<dbReference type="Proteomes" id="UP000323380">
    <property type="component" value="Unassembled WGS sequence"/>
</dbReference>
<dbReference type="InterPro" id="IPR000835">
    <property type="entry name" value="HTH_MarR-typ"/>
</dbReference>
<feature type="domain" description="HTH marR-type" evidence="4">
    <location>
        <begin position="23"/>
        <end position="158"/>
    </location>
</feature>
<keyword evidence="3" id="KW-0804">Transcription</keyword>